<accession>A0A2V2ULW8</accession>
<organism evidence="3 4">
    <name type="scientific">Trypanosoma cruzi</name>
    <dbReference type="NCBI Taxonomy" id="5693"/>
    <lineage>
        <taxon>Eukaryota</taxon>
        <taxon>Discoba</taxon>
        <taxon>Euglenozoa</taxon>
        <taxon>Kinetoplastea</taxon>
        <taxon>Metakinetoplastina</taxon>
        <taxon>Trypanosomatida</taxon>
        <taxon>Trypanosomatidae</taxon>
        <taxon>Trypanosoma</taxon>
        <taxon>Schizotrypanum</taxon>
    </lineage>
</organism>
<evidence type="ECO:0000256" key="1">
    <source>
        <dbReference type="SAM" id="Coils"/>
    </source>
</evidence>
<evidence type="ECO:0000313" key="4">
    <source>
        <dbReference type="Proteomes" id="UP000246121"/>
    </source>
</evidence>
<dbReference type="AlphaFoldDB" id="A0A2V2ULW8"/>
<dbReference type="VEuPathDB" id="TriTrypDB:BCY84_07629"/>
<dbReference type="VEuPathDB" id="TriTrypDB:C4B63_243g4"/>
<dbReference type="VEuPathDB" id="TriTrypDB:TCSYLVIO_001960"/>
<dbReference type="VEuPathDB" id="TriTrypDB:TcCLB.508383.10"/>
<dbReference type="VEuPathDB" id="TriTrypDB:TcCLB.510611.79"/>
<evidence type="ECO:0000259" key="2">
    <source>
        <dbReference type="Pfam" id="PF13598"/>
    </source>
</evidence>
<dbReference type="Pfam" id="PF13598">
    <property type="entry name" value="DUF4139"/>
    <property type="match status" value="1"/>
</dbReference>
<proteinExistence type="predicted"/>
<dbReference type="Proteomes" id="UP000246121">
    <property type="component" value="Unassembled WGS sequence"/>
</dbReference>
<keyword evidence="1" id="KW-0175">Coiled coil</keyword>
<dbReference type="InterPro" id="IPR011935">
    <property type="entry name" value="CHP02231"/>
</dbReference>
<reference evidence="3 4" key="1">
    <citation type="journal article" date="2018" name="Microb. Genom.">
        <title>Expanding an expanded genome: long-read sequencing of Trypanosoma cruzi.</title>
        <authorList>
            <person name="Berna L."/>
            <person name="Rodriguez M."/>
            <person name="Chiribao M.L."/>
            <person name="Parodi-Talice A."/>
            <person name="Pita S."/>
            <person name="Rijo G."/>
            <person name="Alvarez-Valin F."/>
            <person name="Robello C."/>
        </authorList>
    </citation>
    <scope>NUCLEOTIDE SEQUENCE [LARGE SCALE GENOMIC DNA]</scope>
    <source>
        <strain evidence="3 4">Dm28c</strain>
    </source>
</reference>
<dbReference type="VEuPathDB" id="TriTrypDB:TCDM_07058"/>
<feature type="coiled-coil region" evidence="1">
    <location>
        <begin position="190"/>
        <end position="227"/>
    </location>
</feature>
<sequence length="579" mass="63745">MPRITVGGDDDRTAGRVVIRTDSQADAVTVYENQMYVRRVAKVDLPATVTATGGNPAGDDAGGTEDGDDVLHLLFAMPRDFERDSVQVRFDERTAALVVLRGVLFEKNSVEDDRDAAAGDTQRQETQDEQAKGIMMQLQEVEQQIELNKVEQSAARDEAELSARLFERACRLLSDGLGTALEVGFWEAQLAGVENATVHANEERRRLEKDAAKLKVEKERLQSLLRETSSGDLASSKQTESVCIVLKVKEAVPHAVVYVSYMSPGASWRAEYEVVLDSQQQLMTLRYNAVVQATGEGLYDVALTLSSVAPRRGAAEPQLEPWRLSPTSPKIECPHMLMLMSTTDGSVKGSAPSIEAAAVSETMGMVNFTVPSRRTLRGDGSKLRVPLTVLQWKADVSYSTVPSVTEAVFATAVCTNADEYQLLPGDATVILDGNFVANTCLTRTAPGEKLSIPFGVDSSIEVRRKLQERYTTNMKTNLFNRASRQRLLLAYATTLTNTKSQETVTVTVQERIPKSNEQKLTVRLLEPKTDVMDWTDERQRRLEVDGVVEMQVTLKPGAIVTVPFAFEVEAPIDAHIYGL</sequence>
<dbReference type="VEuPathDB" id="TriTrypDB:Tc_MARK_745"/>
<protein>
    <submittedName>
        <fullName evidence="3">Present in the outer mitochondrial membrane proteome 37</fullName>
    </submittedName>
</protein>
<name>A0A2V2ULW8_TRYCR</name>
<dbReference type="VEuPathDB" id="TriTrypDB:ECC02_006131"/>
<evidence type="ECO:0000313" key="3">
    <source>
        <dbReference type="EMBL" id="PWU84226.1"/>
    </source>
</evidence>
<dbReference type="PANTHER" id="PTHR31005">
    <property type="entry name" value="DUF4139 DOMAIN-CONTAINING PROTEIN"/>
    <property type="match status" value="1"/>
</dbReference>
<dbReference type="VEuPathDB" id="TriTrypDB:TcCLB.506791.50"/>
<feature type="domain" description="DUF4139" evidence="2">
    <location>
        <begin position="259"/>
        <end position="571"/>
    </location>
</feature>
<dbReference type="InterPro" id="IPR037291">
    <property type="entry name" value="DUF4139"/>
</dbReference>
<dbReference type="VEuPathDB" id="TriTrypDB:TcYC6_0095910"/>
<dbReference type="PANTHER" id="PTHR31005:SF9">
    <property type="entry name" value="DUF4139 DOMAIN-CONTAINING PROTEIN"/>
    <property type="match status" value="1"/>
</dbReference>
<comment type="caution">
    <text evidence="3">The sequence shown here is derived from an EMBL/GenBank/DDBJ whole genome shotgun (WGS) entry which is preliminary data.</text>
</comment>
<dbReference type="EMBL" id="PRFA01000243">
    <property type="protein sequence ID" value="PWU84226.1"/>
    <property type="molecule type" value="Genomic_DNA"/>
</dbReference>
<dbReference type="NCBIfam" id="TIGR02231">
    <property type="entry name" value="mucoidy inhibitor MuiA family protein"/>
    <property type="match status" value="1"/>
</dbReference>
<dbReference type="VEuPathDB" id="TriTrypDB:TcBrA4_0043950"/>
<dbReference type="VEuPathDB" id="TriTrypDB:TcG_06755"/>
<dbReference type="VEuPathDB" id="TriTrypDB:C3747_65g40"/>
<dbReference type="VEuPathDB" id="TriTrypDB:TcCL_NonESM02029"/>
<gene>
    <name evidence="3" type="ORF">C4B63_243g4</name>
</gene>